<feature type="coiled-coil region" evidence="1">
    <location>
        <begin position="95"/>
        <end position="126"/>
    </location>
</feature>
<keyword evidence="1" id="KW-0175">Coiled coil</keyword>
<name>N4TBQ4_HELPX</name>
<protein>
    <submittedName>
        <fullName evidence="2">Uncharacterized protein</fullName>
    </submittedName>
</protein>
<dbReference type="PATRIC" id="fig|992035.3.peg.1024"/>
<organism evidence="2 3">
    <name type="scientific">Helicobacter pylori Hp A-11</name>
    <dbReference type="NCBI Taxonomy" id="992035"/>
    <lineage>
        <taxon>Bacteria</taxon>
        <taxon>Pseudomonadati</taxon>
        <taxon>Campylobacterota</taxon>
        <taxon>Epsilonproteobacteria</taxon>
        <taxon>Campylobacterales</taxon>
        <taxon>Helicobacteraceae</taxon>
        <taxon>Helicobacter</taxon>
    </lineage>
</organism>
<feature type="coiled-coil region" evidence="1">
    <location>
        <begin position="188"/>
        <end position="215"/>
    </location>
</feature>
<proteinExistence type="predicted"/>
<reference evidence="2 3" key="1">
    <citation type="submission" date="2013-02" db="EMBL/GenBank/DDBJ databases">
        <title>Comparative Sequence Analysis of H. pylori Isolates.</title>
        <authorList>
            <person name="Blanchard T.G."/>
            <person name="Czinn S.J."/>
            <person name="McCracken C.M."/>
            <person name="Abolude K.A."/>
            <person name="Shefchek K.S."/>
            <person name="Maroo A.M."/>
            <person name="Santana-Cruz I.S."/>
            <person name="Tallon L.J."/>
            <person name="Ficke F.W.F."/>
        </authorList>
    </citation>
    <scope>NUCLEOTIDE SEQUENCE [LARGE SCALE GENOMIC DNA]</scope>
    <source>
        <strain evidence="2 3">Hp A-11</strain>
    </source>
</reference>
<sequence length="400" mass="45253">MDLRNLENALNNGDFKEQVYSSLEGIYQIDLKNLENALNNGNFKEQVYSSLEGVYEISKVLNQLDLLKNFSDHDLEIIAKVQAMKNALAGYEVSEQELKAKINALANSLEAKKQELEALLNIELQSARASETQKLNEAGNELKTQLIAELTQAKDNLTQALKPQIQSVGSSETQKLNEAGNELKTQLIAELTQVKNNLALELEKLKANTQNLLNTPRIQGVNLKFLGIYVYGRQSFFKNESDEFMELFEFANIVLENNKSYIVQFSMPYEVSTNGLYSESMGEMVLCLKANNKAYPIINSFYQNKTALLGSGSKIIGTYRVNSPFKTQSDEANYKIAVFARKHKDLWINVNYTSNTGGFETSFLNNARFANLTTQSIPKDYNNDWVFYKHSQALVYEILE</sequence>
<dbReference type="Proteomes" id="UP000012243">
    <property type="component" value="Unassembled WGS sequence"/>
</dbReference>
<comment type="caution">
    <text evidence="2">The sequence shown here is derived from an EMBL/GenBank/DDBJ whole genome shotgun (WGS) entry which is preliminary data.</text>
</comment>
<dbReference type="AlphaFoldDB" id="N4TBQ4"/>
<dbReference type="EMBL" id="AOTW01000001">
    <property type="protein sequence ID" value="ENH59899.1"/>
    <property type="molecule type" value="Genomic_DNA"/>
</dbReference>
<evidence type="ECO:0000313" key="2">
    <source>
        <dbReference type="EMBL" id="ENH59899.1"/>
    </source>
</evidence>
<evidence type="ECO:0000313" key="3">
    <source>
        <dbReference type="Proteomes" id="UP000012243"/>
    </source>
</evidence>
<evidence type="ECO:0000256" key="1">
    <source>
        <dbReference type="SAM" id="Coils"/>
    </source>
</evidence>
<accession>N4TBQ4</accession>
<gene>
    <name evidence="2" type="ORF">HPHPA11_1045</name>
</gene>